<feature type="domain" description="Peptidase M61 catalytic" evidence="2">
    <location>
        <begin position="286"/>
        <end position="401"/>
    </location>
</feature>
<reference evidence="4 5" key="1">
    <citation type="journal article" date="2013" name="J. Microbiol.">
        <title>Mucilaginibacter ginsenosidivorax sp. nov., with ginsenoside converting activity isolated from sediment.</title>
        <authorList>
            <person name="Kim J.K."/>
            <person name="Choi T.E."/>
            <person name="Liu Q.M."/>
            <person name="Park H.Y."/>
            <person name="Yi T.H."/>
            <person name="Yoon M.H."/>
            <person name="Kim S.C."/>
            <person name="Im W.T."/>
        </authorList>
    </citation>
    <scope>NUCLEOTIDE SEQUENCE [LARGE SCALE GENOMIC DNA]</scope>
    <source>
        <strain evidence="4 5">KHI28</strain>
    </source>
</reference>
<dbReference type="RefSeq" id="WP_147060665.1">
    <property type="nucleotide sequence ID" value="NZ_CP042437.1"/>
</dbReference>
<dbReference type="Proteomes" id="UP000321362">
    <property type="component" value="Chromosome"/>
</dbReference>
<dbReference type="SUPFAM" id="SSF55486">
    <property type="entry name" value="Metalloproteases ('zincins'), catalytic domain"/>
    <property type="match status" value="1"/>
</dbReference>
<feature type="signal peptide" evidence="1">
    <location>
        <begin position="1"/>
        <end position="21"/>
    </location>
</feature>
<dbReference type="Pfam" id="PF17899">
    <property type="entry name" value="Peptidase_M61_N"/>
    <property type="match status" value="1"/>
</dbReference>
<dbReference type="PIRSF" id="PIRSF016493">
    <property type="entry name" value="Glycyl_aminpptds"/>
    <property type="match status" value="1"/>
</dbReference>
<dbReference type="SUPFAM" id="SSF50156">
    <property type="entry name" value="PDZ domain-like"/>
    <property type="match status" value="1"/>
</dbReference>
<dbReference type="InterPro" id="IPR007963">
    <property type="entry name" value="Peptidase_M61_catalytic"/>
</dbReference>
<evidence type="ECO:0000313" key="5">
    <source>
        <dbReference type="Proteomes" id="UP000321362"/>
    </source>
</evidence>
<feature type="chain" id="PRO_5023042975" evidence="1">
    <location>
        <begin position="22"/>
        <end position="601"/>
    </location>
</feature>
<organism evidence="4 5">
    <name type="scientific">Mucilaginibacter ginsenosidivorax</name>
    <dbReference type="NCBI Taxonomy" id="862126"/>
    <lineage>
        <taxon>Bacteria</taxon>
        <taxon>Pseudomonadati</taxon>
        <taxon>Bacteroidota</taxon>
        <taxon>Sphingobacteriia</taxon>
        <taxon>Sphingobacteriales</taxon>
        <taxon>Sphingobacteriaceae</taxon>
        <taxon>Mucilaginibacter</taxon>
    </lineage>
</organism>
<proteinExistence type="predicted"/>
<dbReference type="Pfam" id="PF05299">
    <property type="entry name" value="Peptidase_M61"/>
    <property type="match status" value="1"/>
</dbReference>
<protein>
    <submittedName>
        <fullName evidence="4">M61 family metallopeptidase</fullName>
    </submittedName>
</protein>
<evidence type="ECO:0000313" key="4">
    <source>
        <dbReference type="EMBL" id="QEC80272.1"/>
    </source>
</evidence>
<dbReference type="AlphaFoldDB" id="A0A5B8WCJ4"/>
<evidence type="ECO:0000259" key="3">
    <source>
        <dbReference type="Pfam" id="PF17899"/>
    </source>
</evidence>
<evidence type="ECO:0000259" key="2">
    <source>
        <dbReference type="Pfam" id="PF05299"/>
    </source>
</evidence>
<dbReference type="EMBL" id="CP042437">
    <property type="protein sequence ID" value="QEC80272.1"/>
    <property type="molecule type" value="Genomic_DNA"/>
</dbReference>
<evidence type="ECO:0000256" key="1">
    <source>
        <dbReference type="SAM" id="SignalP"/>
    </source>
</evidence>
<dbReference type="OrthoDB" id="9778516at2"/>
<sequence>MKKLSRLLFTATLFLSVNSFAQQQPVNMQYVVSMEQAADHLYHVELTNKTPGKTLDFKMCVWTPGYYQLIDFAAAVQNFKVTDSKGVNLKWQKASENTWRVYHDNPGAVKISYDVKATVPFVGNIYLDETRGYITPGGLFMYLDNELRHPVTIKMTPYSKWNAMVATGLDTVAGKYHLYKADNFDVLYDSPFLMGELEVLPPFTVKNKPHNFIGYKLPEFDRQAFMDDLKKIVVTGSNIIGEIPYTHYTFLSIGAGGGGIEHLNSSSLSFSGGEGFNSPEARKKLYNFIAHEYFHHYNVKRIRPVELGPFDYSKENHTNMLWVSEGFTVYYEYMITRRAGLMTGEDMLKDFEENIKNYENKPGHFYQSATQASYNTWNDGPNGRVNEDINKTISYYDKGPVLGLMLDFNIRHATQNEKTLDDVMRLLYYKYYKKLNRGFTEKEFRTECEKMAGSPMPELFEYAVTVKPPDYPKYFAYGGLRIDTNATVTYNSWAGINYRQRRDTLTIGTVEPNSPAWEKGIRGGTKILTIEGQPATQKLLNQTLEAKNTGDALTLTIVKGTEKRDVTIILGSKKEKTFKISPLPNPDPLQAAIYKSWIGNL</sequence>
<dbReference type="InterPro" id="IPR036034">
    <property type="entry name" value="PDZ_sf"/>
</dbReference>
<dbReference type="InterPro" id="IPR024191">
    <property type="entry name" value="Peptidase_M61"/>
</dbReference>
<dbReference type="Gene3D" id="2.30.42.10">
    <property type="match status" value="1"/>
</dbReference>
<dbReference type="Gene3D" id="2.60.40.3650">
    <property type="match status" value="1"/>
</dbReference>
<dbReference type="KEGG" id="mgk:FSB76_31545"/>
<feature type="domain" description="Peptidase M61 N-terminal" evidence="3">
    <location>
        <begin position="29"/>
        <end position="196"/>
    </location>
</feature>
<dbReference type="InterPro" id="IPR027268">
    <property type="entry name" value="Peptidase_M4/M1_CTD_sf"/>
</dbReference>
<name>A0A5B8WCJ4_9SPHI</name>
<keyword evidence="5" id="KW-1185">Reference proteome</keyword>
<keyword evidence="1" id="KW-0732">Signal</keyword>
<dbReference type="Gene3D" id="1.10.390.10">
    <property type="entry name" value="Neutral Protease Domain 2"/>
    <property type="match status" value="1"/>
</dbReference>
<accession>A0A5B8WCJ4</accession>
<dbReference type="InterPro" id="IPR040756">
    <property type="entry name" value="Peptidase_M61_N"/>
</dbReference>
<gene>
    <name evidence="4" type="ORF">FSB76_31545</name>
</gene>